<organism evidence="1 2">
    <name type="scientific">Somion occarium</name>
    <dbReference type="NCBI Taxonomy" id="3059160"/>
    <lineage>
        <taxon>Eukaryota</taxon>
        <taxon>Fungi</taxon>
        <taxon>Dikarya</taxon>
        <taxon>Basidiomycota</taxon>
        <taxon>Agaricomycotina</taxon>
        <taxon>Agaricomycetes</taxon>
        <taxon>Polyporales</taxon>
        <taxon>Cerrenaceae</taxon>
        <taxon>Somion</taxon>
    </lineage>
</organism>
<protein>
    <submittedName>
        <fullName evidence="1">Uncharacterized protein</fullName>
    </submittedName>
</protein>
<name>A0ABP1DIK8_9APHY</name>
<sequence length="188" mass="20931">MDQPKDSGLCTTEGTDYETLRSPLWKICFQTTLRLIVIVNFIPVSRHRSGATMLRLDPSGLRHKALLQTSPMPRIEDTSSEQAISPSWSPVDVVIHADSVSQSTNLVTPQSRGFWSLPGSIVADLLRHDVFLDHAYCCRARTPASSLARFGQQLAVTGPIGRTYAICRLLSQDMYHRFLLCRTFGGLL</sequence>
<gene>
    <name evidence="1" type="ORF">GFSPODELE1_LOCUS6460</name>
</gene>
<reference evidence="2" key="1">
    <citation type="submission" date="2024-04" db="EMBL/GenBank/DDBJ databases">
        <authorList>
            <person name="Shaw F."/>
            <person name="Minotto A."/>
        </authorList>
    </citation>
    <scope>NUCLEOTIDE SEQUENCE [LARGE SCALE GENOMIC DNA]</scope>
</reference>
<dbReference type="EMBL" id="OZ037947">
    <property type="protein sequence ID" value="CAL1707625.1"/>
    <property type="molecule type" value="Genomic_DNA"/>
</dbReference>
<evidence type="ECO:0000313" key="1">
    <source>
        <dbReference type="EMBL" id="CAL1707625.1"/>
    </source>
</evidence>
<dbReference type="Proteomes" id="UP001497453">
    <property type="component" value="Chromosome 4"/>
</dbReference>
<proteinExistence type="predicted"/>
<evidence type="ECO:0000313" key="2">
    <source>
        <dbReference type="Proteomes" id="UP001497453"/>
    </source>
</evidence>
<accession>A0ABP1DIK8</accession>
<keyword evidence="2" id="KW-1185">Reference proteome</keyword>